<feature type="non-terminal residue" evidence="1">
    <location>
        <position position="176"/>
    </location>
</feature>
<protein>
    <submittedName>
        <fullName evidence="1">Uncharacterized protein</fullName>
    </submittedName>
</protein>
<proteinExistence type="predicted"/>
<accession>A0A0N1P9M7</accession>
<dbReference type="AlphaFoldDB" id="A0A0N1P9M7"/>
<sequence>MVFDISLKCFAALRKELARTAEINSHTFIGALMKDFAAVLERSAAECVLGNEASAALHQRNKEQKHKRVEARYLHLGSSPSFSDAQVNFFRLAKHFTGPSIPLLDVSALTPVELELQVFANSYRAVKLITPLDRNTAWYMSADYSSAFEQESLKPGNSKYLLTKCGVPSDATIRDW</sequence>
<gene>
    <name evidence="1" type="ORF">ABL78_8477</name>
</gene>
<evidence type="ECO:0000313" key="2">
    <source>
        <dbReference type="Proteomes" id="UP000038009"/>
    </source>
</evidence>
<name>A0A0N1P9M7_LEPSE</name>
<dbReference type="EMBL" id="LJSK01000833">
    <property type="protein sequence ID" value="KPI82512.1"/>
    <property type="molecule type" value="Genomic_DNA"/>
</dbReference>
<organism evidence="1 2">
    <name type="scientific">Leptomonas seymouri</name>
    <dbReference type="NCBI Taxonomy" id="5684"/>
    <lineage>
        <taxon>Eukaryota</taxon>
        <taxon>Discoba</taxon>
        <taxon>Euglenozoa</taxon>
        <taxon>Kinetoplastea</taxon>
        <taxon>Metakinetoplastina</taxon>
        <taxon>Trypanosomatida</taxon>
        <taxon>Trypanosomatidae</taxon>
        <taxon>Leishmaniinae</taxon>
        <taxon>Leptomonas</taxon>
    </lineage>
</organism>
<evidence type="ECO:0000313" key="1">
    <source>
        <dbReference type="EMBL" id="KPI82512.1"/>
    </source>
</evidence>
<comment type="caution">
    <text evidence="1">The sequence shown here is derived from an EMBL/GenBank/DDBJ whole genome shotgun (WGS) entry which is preliminary data.</text>
</comment>
<dbReference type="Proteomes" id="UP000038009">
    <property type="component" value="Unassembled WGS sequence"/>
</dbReference>
<keyword evidence="2" id="KW-1185">Reference proteome</keyword>
<dbReference type="VEuPathDB" id="TriTrypDB:Lsey_0835_0010"/>
<reference evidence="1 2" key="1">
    <citation type="journal article" date="2015" name="PLoS Pathog.">
        <title>Leptomonas seymouri: Adaptations to the Dixenous Life Cycle Analyzed by Genome Sequencing, Transcriptome Profiling and Co-infection with Leishmania donovani.</title>
        <authorList>
            <person name="Kraeva N."/>
            <person name="Butenko A."/>
            <person name="Hlavacova J."/>
            <person name="Kostygov A."/>
            <person name="Myskova J."/>
            <person name="Grybchuk D."/>
            <person name="Lestinova T."/>
            <person name="Votypka J."/>
            <person name="Volf P."/>
            <person name="Opperdoes F."/>
            <person name="Flegontov P."/>
            <person name="Lukes J."/>
            <person name="Yurchenko V."/>
        </authorList>
    </citation>
    <scope>NUCLEOTIDE SEQUENCE [LARGE SCALE GENOMIC DNA]</scope>
    <source>
        <strain evidence="1 2">ATCC 30220</strain>
    </source>
</reference>